<dbReference type="Proteomes" id="UP000441925">
    <property type="component" value="Unassembled WGS sequence"/>
</dbReference>
<dbReference type="Pfam" id="PF00590">
    <property type="entry name" value="TP_methylase"/>
    <property type="match status" value="1"/>
</dbReference>
<dbReference type="Gene3D" id="3.40.190.10">
    <property type="entry name" value="Periplasmic binding protein-like II"/>
    <property type="match status" value="2"/>
</dbReference>
<feature type="domain" description="Tetrapyrrole methylase" evidence="10">
    <location>
        <begin position="298"/>
        <end position="504"/>
    </location>
</feature>
<protein>
    <recommendedName>
        <fullName evidence="9">Hydroxymethylbilane synthase</fullName>
        <ecNumber evidence="9">2.5.1.61</ecNumber>
    </recommendedName>
</protein>
<evidence type="ECO:0000256" key="8">
    <source>
        <dbReference type="ARBA" id="ARBA00048169"/>
    </source>
</evidence>
<dbReference type="Gene3D" id="3.30.950.10">
    <property type="entry name" value="Methyltransferase, Cobalt-precorrin-4 Transmethylase, Domain 2"/>
    <property type="match status" value="1"/>
</dbReference>
<feature type="domain" description="Tetrapyrrole biosynthesis uroporphyrinogen III synthase" evidence="12">
    <location>
        <begin position="560"/>
        <end position="773"/>
    </location>
</feature>
<keyword evidence="4" id="KW-0489">Methyltransferase</keyword>
<dbReference type="EMBL" id="VULQ01000015">
    <property type="protein sequence ID" value="MSS78615.1"/>
    <property type="molecule type" value="Genomic_DNA"/>
</dbReference>
<evidence type="ECO:0000256" key="3">
    <source>
        <dbReference type="ARBA" id="ARBA00005638"/>
    </source>
</evidence>
<dbReference type="Pfam" id="PF01379">
    <property type="entry name" value="Porphobil_deam"/>
    <property type="match status" value="1"/>
</dbReference>
<dbReference type="SUPFAM" id="SSF69618">
    <property type="entry name" value="HemD-like"/>
    <property type="match status" value="1"/>
</dbReference>
<evidence type="ECO:0000259" key="12">
    <source>
        <dbReference type="Pfam" id="PF02602"/>
    </source>
</evidence>
<dbReference type="GO" id="GO:0019354">
    <property type="term" value="P:siroheme biosynthetic process"/>
    <property type="evidence" value="ECO:0007669"/>
    <property type="project" value="InterPro"/>
</dbReference>
<dbReference type="SUPFAM" id="SSF53850">
    <property type="entry name" value="Periplasmic binding protein-like II"/>
    <property type="match status" value="1"/>
</dbReference>
<dbReference type="PANTHER" id="PTHR11557:SF0">
    <property type="entry name" value="PORPHOBILINOGEN DEAMINASE"/>
    <property type="match status" value="1"/>
</dbReference>
<dbReference type="InterPro" id="IPR022417">
    <property type="entry name" value="Porphobilin_deaminase_N"/>
</dbReference>
<dbReference type="EC" id="2.5.1.61" evidence="9"/>
<reference evidence="14 15" key="1">
    <citation type="submission" date="2019-08" db="EMBL/GenBank/DDBJ databases">
        <title>In-depth cultivation of the pig gut microbiome towards novel bacterial diversity and tailored functional studies.</title>
        <authorList>
            <person name="Wylensek D."/>
            <person name="Hitch T.C.A."/>
            <person name="Clavel T."/>
        </authorList>
    </citation>
    <scope>NUCLEOTIDE SEQUENCE [LARGE SCALE GENOMIC DNA]</scope>
    <source>
        <strain evidence="14 15">WCA-380-WT-2B</strain>
    </source>
</reference>
<proteinExistence type="inferred from homology"/>
<evidence type="ECO:0000256" key="4">
    <source>
        <dbReference type="ARBA" id="ARBA00022603"/>
    </source>
</evidence>
<evidence type="ECO:0000259" key="11">
    <source>
        <dbReference type="Pfam" id="PF01379"/>
    </source>
</evidence>
<comment type="similarity">
    <text evidence="3">Belongs to the HMBS family.</text>
</comment>
<dbReference type="SUPFAM" id="SSF54782">
    <property type="entry name" value="Porphobilinogen deaminase (hydroxymethylbilane synthase), C-terminal domain"/>
    <property type="match status" value="1"/>
</dbReference>
<evidence type="ECO:0000256" key="6">
    <source>
        <dbReference type="ARBA" id="ARBA00022691"/>
    </source>
</evidence>
<dbReference type="InterPro" id="IPR035996">
    <property type="entry name" value="4pyrrol_Methylase_sf"/>
</dbReference>
<keyword evidence="7" id="KW-0627">Porphyrin biosynthesis</keyword>
<keyword evidence="15" id="KW-1185">Reference proteome</keyword>
<evidence type="ECO:0000313" key="14">
    <source>
        <dbReference type="EMBL" id="MSS78615.1"/>
    </source>
</evidence>
<dbReference type="InterPro" id="IPR000878">
    <property type="entry name" value="4pyrrol_Mease"/>
</dbReference>
<dbReference type="GO" id="GO:0008168">
    <property type="term" value="F:methyltransferase activity"/>
    <property type="evidence" value="ECO:0007669"/>
    <property type="project" value="UniProtKB-KW"/>
</dbReference>
<dbReference type="GO" id="GO:0004852">
    <property type="term" value="F:uroporphyrinogen-III synthase activity"/>
    <property type="evidence" value="ECO:0007669"/>
    <property type="project" value="InterPro"/>
</dbReference>
<dbReference type="Gene3D" id="3.40.1010.10">
    <property type="entry name" value="Cobalt-precorrin-4 Transmethylase, Domain 1"/>
    <property type="match status" value="1"/>
</dbReference>
<dbReference type="AlphaFoldDB" id="A0A6N7VGQ5"/>
<dbReference type="InterPro" id="IPR022418">
    <property type="entry name" value="Porphobilinogen_deaminase_C"/>
</dbReference>
<keyword evidence="6" id="KW-0949">S-adenosyl-L-methionine</keyword>
<dbReference type="InterPro" id="IPR006366">
    <property type="entry name" value="CobA/CysG_C"/>
</dbReference>
<dbReference type="GO" id="GO:0004418">
    <property type="term" value="F:hydroxymethylbilane synthase activity"/>
    <property type="evidence" value="ECO:0007669"/>
    <property type="project" value="UniProtKB-UniRule"/>
</dbReference>
<gene>
    <name evidence="14" type="primary">hemC</name>
    <name evidence="14" type="ORF">FYJ26_09505</name>
</gene>
<dbReference type="CDD" id="cd11642">
    <property type="entry name" value="SUMT"/>
    <property type="match status" value="1"/>
</dbReference>
<comment type="catalytic activity">
    <reaction evidence="8">
        <text>4 porphobilinogen + H2O = hydroxymethylbilane + 4 NH4(+)</text>
        <dbReference type="Rhea" id="RHEA:13185"/>
        <dbReference type="ChEBI" id="CHEBI:15377"/>
        <dbReference type="ChEBI" id="CHEBI:28938"/>
        <dbReference type="ChEBI" id="CHEBI:57845"/>
        <dbReference type="ChEBI" id="CHEBI:58126"/>
        <dbReference type="EC" id="2.5.1.61"/>
    </reaction>
</comment>
<evidence type="ECO:0000256" key="2">
    <source>
        <dbReference type="ARBA" id="ARBA00002869"/>
    </source>
</evidence>
<dbReference type="SUPFAM" id="SSF53790">
    <property type="entry name" value="Tetrapyrrole methylase"/>
    <property type="match status" value="1"/>
</dbReference>
<evidence type="ECO:0000256" key="1">
    <source>
        <dbReference type="ARBA" id="ARBA00001916"/>
    </source>
</evidence>
<organism evidence="14 15">
    <name type="scientific">Anaerococcus porci</name>
    <dbReference type="NCBI Taxonomy" id="2652269"/>
    <lineage>
        <taxon>Bacteria</taxon>
        <taxon>Bacillati</taxon>
        <taxon>Bacillota</taxon>
        <taxon>Tissierellia</taxon>
        <taxon>Tissierellales</taxon>
        <taxon>Peptoniphilaceae</taxon>
        <taxon>Anaerococcus</taxon>
    </lineage>
</organism>
<comment type="function">
    <text evidence="2">Tetrapolymerization of the monopyrrole PBG into the hydroxymethylbilane pre-uroporphyrinogen in several discrete steps.</text>
</comment>
<dbReference type="InterPro" id="IPR036108">
    <property type="entry name" value="4pyrrol_syn_uPrphyn_synt_sf"/>
</dbReference>
<dbReference type="InterPro" id="IPR000860">
    <property type="entry name" value="HemC"/>
</dbReference>
<sequence>MNRVIKIGTRASNLAIKQTNIIKEILDLEGISTKIVKISTKGDRIQDRRIDEINSKGVFVKEIEKALLEKEIDIAVHSLKDMPSRIDDRLIFAPPLKAEDPRDSFVGRDFIKSMDDMENTLVGTGSNRRTCQGINYFSNIDFKPIRGNVETRIKKIEDENLDGIILAKAGLIRSNLTHLINFDLDPKIFTPSVCQGILGIEIRKEDRDIFQIFKKYSDFNTLVRMETERAFQEELGADCSTPMGIFTEIDGDNIKLTGSMAYDREGKIFYREISGKIDQRINLGKKLARNLKKAHYKKIIIAGAGIGSRDNITIACKKALDDSDVIIYDRLLNQTILDPYRNKELYYVGKSMGEHILSQDKINELMVAKAKEGKKVVRLKGGDPYVFARGSEEAIFIKENGLEFETIPGLTSGIVCLNTAGIPASHRNISTSISFITGHRQNDSSEDFKKFAKLPGTLVFYMGLKNLPNILGELKKGGIDMKKKLAIISMGSSNQQKTYVSTIGNCLDKIDLGKIKRPALIVISDTVGLRESLNYFEKKVHFGKKIALTRDYESGIKDRETFEKLGFRTIIIPTIKIKPINLDKLDEKINEFSYDYLLFTSVNAVKIFFKRLTCKHDIRRLGQVKICAIGEKTKKEIENYHLKVEIIPKSFLGENLVEEMKKRVNKDDRIFFPHSNLSRAKIIDKLREIADLDEMVIYDNLVAKKIKDVDLDFDAIIFTSSSTVNNFIKLYGKDSLKDTKIFSIGEITSRTIRNYGLEVFKESKKQTVDSLVETIGESKI</sequence>
<comment type="cofactor">
    <cofactor evidence="1">
        <name>dipyrromethane</name>
        <dbReference type="ChEBI" id="CHEBI:60342"/>
    </cofactor>
</comment>
<dbReference type="GO" id="GO:0032259">
    <property type="term" value="P:methylation"/>
    <property type="evidence" value="ECO:0007669"/>
    <property type="project" value="UniProtKB-KW"/>
</dbReference>
<dbReference type="Gene3D" id="3.40.50.10090">
    <property type="match status" value="2"/>
</dbReference>
<dbReference type="CDD" id="cd06578">
    <property type="entry name" value="HemD"/>
    <property type="match status" value="1"/>
</dbReference>
<dbReference type="InterPro" id="IPR014777">
    <property type="entry name" value="4pyrrole_Mease_sub1"/>
</dbReference>
<dbReference type="NCBIfam" id="TIGR00212">
    <property type="entry name" value="hemC"/>
    <property type="match status" value="1"/>
</dbReference>
<evidence type="ECO:0000256" key="9">
    <source>
        <dbReference type="NCBIfam" id="TIGR00212"/>
    </source>
</evidence>
<evidence type="ECO:0000259" key="13">
    <source>
        <dbReference type="Pfam" id="PF03900"/>
    </source>
</evidence>
<name>A0A6N7VGQ5_9FIRM</name>
<dbReference type="InterPro" id="IPR022419">
    <property type="entry name" value="Porphobilin_deaminase_cofac_BS"/>
</dbReference>
<dbReference type="InterPro" id="IPR003754">
    <property type="entry name" value="4pyrrol_synth_uPrphyn_synth"/>
</dbReference>
<dbReference type="NCBIfam" id="NF004790">
    <property type="entry name" value="PRK06136.1"/>
    <property type="match status" value="1"/>
</dbReference>
<dbReference type="RefSeq" id="WP_154541869.1">
    <property type="nucleotide sequence ID" value="NZ_VULQ01000015.1"/>
</dbReference>
<dbReference type="Pfam" id="PF03900">
    <property type="entry name" value="Porphobil_deamC"/>
    <property type="match status" value="1"/>
</dbReference>
<dbReference type="InterPro" id="IPR014776">
    <property type="entry name" value="4pyrrole_Mease_sub2"/>
</dbReference>
<dbReference type="GO" id="GO:0005737">
    <property type="term" value="C:cytoplasm"/>
    <property type="evidence" value="ECO:0007669"/>
    <property type="project" value="UniProtKB-UniRule"/>
</dbReference>
<dbReference type="PRINTS" id="PR00151">
    <property type="entry name" value="PORPHBDMNASE"/>
</dbReference>
<dbReference type="FunFam" id="3.40.1010.10:FF:000001">
    <property type="entry name" value="Siroheme synthase"/>
    <property type="match status" value="1"/>
</dbReference>
<evidence type="ECO:0000256" key="5">
    <source>
        <dbReference type="ARBA" id="ARBA00022679"/>
    </source>
</evidence>
<accession>A0A6N7VGQ5</accession>
<keyword evidence="5 14" id="KW-0808">Transferase</keyword>
<evidence type="ECO:0000256" key="7">
    <source>
        <dbReference type="ARBA" id="ARBA00023244"/>
    </source>
</evidence>
<evidence type="ECO:0000313" key="15">
    <source>
        <dbReference type="Proteomes" id="UP000441925"/>
    </source>
</evidence>
<feature type="domain" description="Porphobilinogen deaminase C-terminal" evidence="13">
    <location>
        <begin position="224"/>
        <end position="292"/>
    </location>
</feature>
<dbReference type="InterPro" id="IPR036803">
    <property type="entry name" value="Porphobilinogen_deaminase_C_sf"/>
</dbReference>
<dbReference type="PANTHER" id="PTHR11557">
    <property type="entry name" value="PORPHOBILINOGEN DEAMINASE"/>
    <property type="match status" value="1"/>
</dbReference>
<evidence type="ECO:0000259" key="10">
    <source>
        <dbReference type="Pfam" id="PF00590"/>
    </source>
</evidence>
<dbReference type="PROSITE" id="PS00533">
    <property type="entry name" value="PORPHOBILINOGEN_DEAM"/>
    <property type="match status" value="1"/>
</dbReference>
<feature type="domain" description="Porphobilinogen deaminase N-terminal" evidence="11">
    <location>
        <begin position="5"/>
        <end position="209"/>
    </location>
</feature>
<dbReference type="NCBIfam" id="TIGR01469">
    <property type="entry name" value="cobA_cysG_Cterm"/>
    <property type="match status" value="1"/>
</dbReference>
<dbReference type="Gene3D" id="3.30.160.40">
    <property type="entry name" value="Porphobilinogen deaminase, C-terminal domain"/>
    <property type="match status" value="1"/>
</dbReference>
<dbReference type="Pfam" id="PF02602">
    <property type="entry name" value="HEM4"/>
    <property type="match status" value="1"/>
</dbReference>
<comment type="caution">
    <text evidence="14">The sequence shown here is derived from an EMBL/GenBank/DDBJ whole genome shotgun (WGS) entry which is preliminary data.</text>
</comment>